<dbReference type="AlphaFoldDB" id="W1JCA3"/>
<name>W1JCA3_9GAMM</name>
<organism evidence="1 2">
    <name type="scientific">Xenorhabdus cabanillasii JM26</name>
    <dbReference type="NCBI Taxonomy" id="1427517"/>
    <lineage>
        <taxon>Bacteria</taxon>
        <taxon>Pseudomonadati</taxon>
        <taxon>Pseudomonadota</taxon>
        <taxon>Gammaproteobacteria</taxon>
        <taxon>Enterobacterales</taxon>
        <taxon>Morganellaceae</taxon>
        <taxon>Xenorhabdus</taxon>
    </lineage>
</organism>
<dbReference type="Proteomes" id="UP000019197">
    <property type="component" value="Unassembled WGS sequence"/>
</dbReference>
<protein>
    <submittedName>
        <fullName evidence="1">Uncharacterized protein</fullName>
    </submittedName>
</protein>
<comment type="caution">
    <text evidence="1">The sequence shown here is derived from an EMBL/GenBank/DDBJ whole genome shotgun (WGS) entry which is preliminary data.</text>
</comment>
<sequence>MNMKNDGKSYYEGALIYGPLQIMNRQKNKLVLTIRGSLYSRTFSVFQAAPS</sequence>
<accession>W1JCA3</accession>
<gene>
    <name evidence="1" type="ORF">XCR1_980048</name>
</gene>
<reference evidence="1 2" key="1">
    <citation type="submission" date="2013-11" db="EMBL/GenBank/DDBJ databases">
        <title>Draft genome sequence and annotation of the entomopathogenic bacterium, Xenorhabdus cabanillasi strain JM26.</title>
        <authorList>
            <person name="Gualtieri M."/>
            <person name="Ogier J.C."/>
            <person name="Pages S."/>
            <person name="Givaudan A."/>
            <person name="Gaudriault S."/>
        </authorList>
    </citation>
    <scope>NUCLEOTIDE SEQUENCE [LARGE SCALE GENOMIC DNA]</scope>
    <source>
        <strain evidence="1 2">JM26</strain>
    </source>
</reference>
<evidence type="ECO:0000313" key="2">
    <source>
        <dbReference type="Proteomes" id="UP000019197"/>
    </source>
</evidence>
<dbReference type="EMBL" id="CBXE010000495">
    <property type="protein sequence ID" value="CDL87813.1"/>
    <property type="molecule type" value="Genomic_DNA"/>
</dbReference>
<evidence type="ECO:0000313" key="1">
    <source>
        <dbReference type="EMBL" id="CDL87813.1"/>
    </source>
</evidence>
<proteinExistence type="predicted"/>